<reference evidence="1" key="1">
    <citation type="submission" date="2020-08" db="EMBL/GenBank/DDBJ databases">
        <title>Multicomponent nature underlies the extraordinary mechanical properties of spider dragline silk.</title>
        <authorList>
            <person name="Kono N."/>
            <person name="Nakamura H."/>
            <person name="Mori M."/>
            <person name="Yoshida Y."/>
            <person name="Ohtoshi R."/>
            <person name="Malay A.D."/>
            <person name="Moran D.A.P."/>
            <person name="Tomita M."/>
            <person name="Numata K."/>
            <person name="Arakawa K."/>
        </authorList>
    </citation>
    <scope>NUCLEOTIDE SEQUENCE</scope>
</reference>
<dbReference type="AlphaFoldDB" id="A0A8X6V065"/>
<proteinExistence type="predicted"/>
<keyword evidence="2" id="KW-1185">Reference proteome</keyword>
<dbReference type="Proteomes" id="UP000887159">
    <property type="component" value="Unassembled WGS sequence"/>
</dbReference>
<protein>
    <submittedName>
        <fullName evidence="1">Uncharacterized protein</fullName>
    </submittedName>
</protein>
<sequence>MDVCKCFVSSLHKGTLSYSHARVSHNSSLDAGGRGREVEAPDPPAVFILNQGGSELNFAVTCMVLKATANDRRTSRNLSFVDKRLRN</sequence>
<dbReference type="EMBL" id="BMAU01021087">
    <property type="protein sequence ID" value="GFX89973.1"/>
    <property type="molecule type" value="Genomic_DNA"/>
</dbReference>
<accession>A0A8X6V065</accession>
<comment type="caution">
    <text evidence="1">The sequence shown here is derived from an EMBL/GenBank/DDBJ whole genome shotgun (WGS) entry which is preliminary data.</text>
</comment>
<evidence type="ECO:0000313" key="1">
    <source>
        <dbReference type="EMBL" id="GFX89973.1"/>
    </source>
</evidence>
<organism evidence="1 2">
    <name type="scientific">Trichonephila clavipes</name>
    <name type="common">Golden silk orbweaver</name>
    <name type="synonym">Nephila clavipes</name>
    <dbReference type="NCBI Taxonomy" id="2585209"/>
    <lineage>
        <taxon>Eukaryota</taxon>
        <taxon>Metazoa</taxon>
        <taxon>Ecdysozoa</taxon>
        <taxon>Arthropoda</taxon>
        <taxon>Chelicerata</taxon>
        <taxon>Arachnida</taxon>
        <taxon>Araneae</taxon>
        <taxon>Araneomorphae</taxon>
        <taxon>Entelegynae</taxon>
        <taxon>Araneoidea</taxon>
        <taxon>Nephilidae</taxon>
        <taxon>Trichonephila</taxon>
    </lineage>
</organism>
<evidence type="ECO:0000313" key="2">
    <source>
        <dbReference type="Proteomes" id="UP000887159"/>
    </source>
</evidence>
<name>A0A8X6V065_TRICX</name>
<gene>
    <name evidence="1" type="ORF">TNCV_886711</name>
</gene>